<dbReference type="RefSeq" id="WP_092908834.1">
    <property type="nucleotide sequence ID" value="NZ_FOUZ01000011.1"/>
</dbReference>
<dbReference type="AlphaFoldDB" id="A0A1I4YMH9"/>
<sequence>MKEILFLGVTQFVDQHIKYVDVNNLYKPIPKILKPIRKIFFDFNLPFKSIWVNKNLYNDIQNHKTIILSATQYNQRVSKIIDTYHFKDKRFIFWYWNPVDKIALPKTISKNWEVWAFDKKDCERYNLCYNNTYYFNEFVQPALKSVLKQDILFVGQDKDRLGTLINLSKEFKQYQLSYYFHIVKDQTSKVKYDYKEKISYQTILDLIQSSRVLLDIVQEGQTGLTQRIMEGLFFGKKIITNNKEIVRYNFYDPKNIFILDVDSIENLQQFMAESYHPVSCDIINEYTISSWLLNFNVNNE</sequence>
<evidence type="ECO:0000313" key="2">
    <source>
        <dbReference type="Proteomes" id="UP000199149"/>
    </source>
</evidence>
<evidence type="ECO:0000313" key="1">
    <source>
        <dbReference type="EMBL" id="SFN39258.1"/>
    </source>
</evidence>
<organism evidence="1 2">
    <name type="scientific">Algoriella xinjiangensis</name>
    <dbReference type="NCBI Taxonomy" id="684065"/>
    <lineage>
        <taxon>Bacteria</taxon>
        <taxon>Pseudomonadati</taxon>
        <taxon>Bacteroidota</taxon>
        <taxon>Flavobacteriia</taxon>
        <taxon>Flavobacteriales</taxon>
        <taxon>Weeksellaceae</taxon>
        <taxon>Algoriella</taxon>
    </lineage>
</organism>
<dbReference type="OrthoDB" id="3251881at2"/>
<gene>
    <name evidence="1" type="ORF">SAMN05421738_111116</name>
</gene>
<accession>A0A1I4YMH9</accession>
<reference evidence="2" key="1">
    <citation type="submission" date="2016-10" db="EMBL/GenBank/DDBJ databases">
        <authorList>
            <person name="Varghese N."/>
            <person name="Submissions S."/>
        </authorList>
    </citation>
    <scope>NUCLEOTIDE SEQUENCE [LARGE SCALE GENOMIC DNA]</scope>
    <source>
        <strain evidence="2">XJ109</strain>
    </source>
</reference>
<name>A0A1I4YMH9_9FLAO</name>
<proteinExistence type="predicted"/>
<dbReference type="EMBL" id="FOUZ01000011">
    <property type="protein sequence ID" value="SFN39258.1"/>
    <property type="molecule type" value="Genomic_DNA"/>
</dbReference>
<dbReference type="Proteomes" id="UP000199149">
    <property type="component" value="Unassembled WGS sequence"/>
</dbReference>
<protein>
    <submittedName>
        <fullName evidence="1">Uncharacterized protein</fullName>
    </submittedName>
</protein>
<keyword evidence="2" id="KW-1185">Reference proteome</keyword>
<dbReference type="STRING" id="684065.SAMN05421738_111116"/>